<dbReference type="PRINTS" id="PR00035">
    <property type="entry name" value="HTHGNTR"/>
</dbReference>
<gene>
    <name evidence="5" type="primary">lutR</name>
    <name evidence="5" type="ORF">DSM112329_01369</name>
</gene>
<dbReference type="PROSITE" id="PS50949">
    <property type="entry name" value="HTH_GNTR"/>
    <property type="match status" value="1"/>
</dbReference>
<dbReference type="GO" id="GO:0003700">
    <property type="term" value="F:DNA-binding transcription factor activity"/>
    <property type="evidence" value="ECO:0007669"/>
    <property type="project" value="InterPro"/>
</dbReference>
<feature type="domain" description="HTH gntR-type" evidence="4">
    <location>
        <begin position="12"/>
        <end position="82"/>
    </location>
</feature>
<dbReference type="Gene3D" id="1.10.10.10">
    <property type="entry name" value="Winged helix-like DNA-binding domain superfamily/Winged helix DNA-binding domain"/>
    <property type="match status" value="1"/>
</dbReference>
<dbReference type="Pfam" id="PF07729">
    <property type="entry name" value="FCD"/>
    <property type="match status" value="1"/>
</dbReference>
<proteinExistence type="predicted"/>
<dbReference type="PANTHER" id="PTHR43537">
    <property type="entry name" value="TRANSCRIPTIONAL REGULATOR, GNTR FAMILY"/>
    <property type="match status" value="1"/>
</dbReference>
<dbReference type="InterPro" id="IPR008920">
    <property type="entry name" value="TF_FadR/GntR_C"/>
</dbReference>
<evidence type="ECO:0000256" key="2">
    <source>
        <dbReference type="ARBA" id="ARBA00023125"/>
    </source>
</evidence>
<organism evidence="5">
    <name type="scientific">Paraconexibacter sp. AEG42_29</name>
    <dbReference type="NCBI Taxonomy" id="2997339"/>
    <lineage>
        <taxon>Bacteria</taxon>
        <taxon>Bacillati</taxon>
        <taxon>Actinomycetota</taxon>
        <taxon>Thermoleophilia</taxon>
        <taxon>Solirubrobacterales</taxon>
        <taxon>Paraconexibacteraceae</taxon>
        <taxon>Paraconexibacter</taxon>
    </lineage>
</organism>
<dbReference type="InterPro" id="IPR000524">
    <property type="entry name" value="Tscrpt_reg_HTH_GntR"/>
</dbReference>
<dbReference type="KEGG" id="parq:DSM112329_01369"/>
<name>A0AAU7ASC9_9ACTN</name>
<protein>
    <submittedName>
        <fullName evidence="5">HTH-type transcriptional regulator LutR</fullName>
    </submittedName>
</protein>
<evidence type="ECO:0000259" key="4">
    <source>
        <dbReference type="PROSITE" id="PS50949"/>
    </source>
</evidence>
<dbReference type="SMART" id="SM00345">
    <property type="entry name" value="HTH_GNTR"/>
    <property type="match status" value="1"/>
</dbReference>
<dbReference type="SUPFAM" id="SSF48008">
    <property type="entry name" value="GntR ligand-binding domain-like"/>
    <property type="match status" value="1"/>
</dbReference>
<evidence type="ECO:0000313" key="5">
    <source>
        <dbReference type="EMBL" id="XAY04535.1"/>
    </source>
</evidence>
<dbReference type="SMART" id="SM00895">
    <property type="entry name" value="FCD"/>
    <property type="match status" value="1"/>
</dbReference>
<keyword evidence="2" id="KW-0238">DNA-binding</keyword>
<sequence length="254" mass="28416">MAALTFSPVQTRRTFEEAVDQIAERIQLGELRVGDQLPPERALAAQMQISRPTVREALKVLADSGVVEVRPGPTGGAFVRSEFVPREVIQRRSDLRLHEVIGVLEARRMFEPAIVRLAAVHAQDADFEAMERTIHLQRKLAEASGPGLIANEDRFLALDQRFHLAVARATGNSTLVDLMRTLLRRLDIARDMAIHSPPSVEWSLDIHRQTVDAIRGGDPAAIDAVMDEHLAELERAWERDLDPARVDDLRELPV</sequence>
<keyword evidence="3" id="KW-0804">Transcription</keyword>
<dbReference type="RefSeq" id="WP_354701062.1">
    <property type="nucleotide sequence ID" value="NZ_CP114014.1"/>
</dbReference>
<evidence type="ECO:0000256" key="1">
    <source>
        <dbReference type="ARBA" id="ARBA00023015"/>
    </source>
</evidence>
<dbReference type="Gene3D" id="1.20.120.530">
    <property type="entry name" value="GntR ligand-binding domain-like"/>
    <property type="match status" value="1"/>
</dbReference>
<evidence type="ECO:0000256" key="3">
    <source>
        <dbReference type="ARBA" id="ARBA00023163"/>
    </source>
</evidence>
<accession>A0AAU7ASC9</accession>
<dbReference type="PANTHER" id="PTHR43537:SF5">
    <property type="entry name" value="UXU OPERON TRANSCRIPTIONAL REGULATOR"/>
    <property type="match status" value="1"/>
</dbReference>
<dbReference type="EMBL" id="CP114014">
    <property type="protein sequence ID" value="XAY04535.1"/>
    <property type="molecule type" value="Genomic_DNA"/>
</dbReference>
<reference evidence="5" key="1">
    <citation type="submission" date="2022-12" db="EMBL/GenBank/DDBJ databases">
        <title>Paraconexibacter alkalitolerans sp. nov. and Baekduia alba sp. nov., isolated from soil and emended description of the genera Paraconexibacter (Chun et al., 2020) and Baekduia (An et al., 2020).</title>
        <authorList>
            <person name="Vieira S."/>
            <person name="Huber K.J."/>
            <person name="Geppert A."/>
            <person name="Wolf J."/>
            <person name="Neumann-Schaal M."/>
            <person name="Muesken M."/>
            <person name="Overmann J."/>
        </authorList>
    </citation>
    <scope>NUCLEOTIDE SEQUENCE</scope>
    <source>
        <strain evidence="5">AEG42_29</strain>
    </source>
</reference>
<dbReference type="InterPro" id="IPR036388">
    <property type="entry name" value="WH-like_DNA-bd_sf"/>
</dbReference>
<dbReference type="Pfam" id="PF00392">
    <property type="entry name" value="GntR"/>
    <property type="match status" value="1"/>
</dbReference>
<dbReference type="SUPFAM" id="SSF46785">
    <property type="entry name" value="Winged helix' DNA-binding domain"/>
    <property type="match status" value="1"/>
</dbReference>
<dbReference type="InterPro" id="IPR036390">
    <property type="entry name" value="WH_DNA-bd_sf"/>
</dbReference>
<dbReference type="CDD" id="cd07377">
    <property type="entry name" value="WHTH_GntR"/>
    <property type="match status" value="1"/>
</dbReference>
<keyword evidence="1" id="KW-0805">Transcription regulation</keyword>
<dbReference type="InterPro" id="IPR011711">
    <property type="entry name" value="GntR_C"/>
</dbReference>
<dbReference type="GO" id="GO:0003677">
    <property type="term" value="F:DNA binding"/>
    <property type="evidence" value="ECO:0007669"/>
    <property type="project" value="UniProtKB-KW"/>
</dbReference>
<dbReference type="AlphaFoldDB" id="A0AAU7ASC9"/>